<sequence>MATRSLRTAVFSVISGLLAITGTGLYLTQFSDSGKLSIVDQFEPVPDVDSHLTGITGLKYREDGAIAYRWRAETAERLIHNGTIVLSEPYYIGNIGDQRPWTAEAEQGRLSPDGQNLQLQRDVVVRDLIREAQIDTAVLHIDLESSRVHTESALSLTFKNGQTESVGMRASLSDERVELLDQVRGHYDPQ</sequence>
<accession>A0A7T4UR11</accession>
<keyword evidence="3 6" id="KW-0812">Transmembrane</keyword>
<dbReference type="InterPro" id="IPR010664">
    <property type="entry name" value="LipoPS_assembly_LptC-rel"/>
</dbReference>
<evidence type="ECO:0000256" key="5">
    <source>
        <dbReference type="ARBA" id="ARBA00023136"/>
    </source>
</evidence>
<proteinExistence type="predicted"/>
<reference evidence="7 8" key="1">
    <citation type="submission" date="2020-12" db="EMBL/GenBank/DDBJ databases">
        <authorList>
            <person name="Shan Y."/>
        </authorList>
    </citation>
    <scope>NUCLEOTIDE SEQUENCE [LARGE SCALE GENOMIC DNA]</scope>
    <source>
        <strain evidence="8">csc3.9</strain>
    </source>
</reference>
<evidence type="ECO:0000313" key="8">
    <source>
        <dbReference type="Proteomes" id="UP000596063"/>
    </source>
</evidence>
<organism evidence="7 8">
    <name type="scientific">Spongiibacter nanhainus</name>
    <dbReference type="NCBI Taxonomy" id="2794344"/>
    <lineage>
        <taxon>Bacteria</taxon>
        <taxon>Pseudomonadati</taxon>
        <taxon>Pseudomonadota</taxon>
        <taxon>Gammaproteobacteria</taxon>
        <taxon>Cellvibrionales</taxon>
        <taxon>Spongiibacteraceae</taxon>
        <taxon>Spongiibacter</taxon>
    </lineage>
</organism>
<dbReference type="GO" id="GO:0017089">
    <property type="term" value="F:glycolipid transfer activity"/>
    <property type="evidence" value="ECO:0007669"/>
    <property type="project" value="TreeGrafter"/>
</dbReference>
<dbReference type="InterPro" id="IPR026265">
    <property type="entry name" value="LptC"/>
</dbReference>
<name>A0A7T4UR11_9GAMM</name>
<gene>
    <name evidence="7" type="primary">lptC</name>
    <name evidence="7" type="ORF">I6N98_04070</name>
</gene>
<dbReference type="PANTHER" id="PTHR37481:SF1">
    <property type="entry name" value="LIPOPOLYSACCHARIDE EXPORT SYSTEM PROTEIN LPTC"/>
    <property type="match status" value="1"/>
</dbReference>
<dbReference type="GO" id="GO:0005886">
    <property type="term" value="C:plasma membrane"/>
    <property type="evidence" value="ECO:0007669"/>
    <property type="project" value="InterPro"/>
</dbReference>
<dbReference type="GO" id="GO:0015221">
    <property type="term" value="F:lipopolysaccharide transmembrane transporter activity"/>
    <property type="evidence" value="ECO:0007669"/>
    <property type="project" value="InterPro"/>
</dbReference>
<dbReference type="GO" id="GO:0030288">
    <property type="term" value="C:outer membrane-bounded periplasmic space"/>
    <property type="evidence" value="ECO:0007669"/>
    <property type="project" value="TreeGrafter"/>
</dbReference>
<dbReference type="AlphaFoldDB" id="A0A7T4UR11"/>
<dbReference type="Pfam" id="PF06835">
    <property type="entry name" value="LptC"/>
    <property type="match status" value="1"/>
</dbReference>
<feature type="transmembrane region" description="Helical" evidence="6">
    <location>
        <begin position="6"/>
        <end position="27"/>
    </location>
</feature>
<evidence type="ECO:0000256" key="3">
    <source>
        <dbReference type="ARBA" id="ARBA00022692"/>
    </source>
</evidence>
<protein>
    <submittedName>
        <fullName evidence="7">LPS export ABC transporter periplasmic protein LptC</fullName>
    </submittedName>
</protein>
<dbReference type="PANTHER" id="PTHR37481">
    <property type="entry name" value="LIPOPOLYSACCHARIDE EXPORT SYSTEM PROTEIN LPTC"/>
    <property type="match status" value="1"/>
</dbReference>
<keyword evidence="5 6" id="KW-0472">Membrane</keyword>
<evidence type="ECO:0000256" key="2">
    <source>
        <dbReference type="ARBA" id="ARBA00022519"/>
    </source>
</evidence>
<evidence type="ECO:0000313" key="7">
    <source>
        <dbReference type="EMBL" id="QQD19042.1"/>
    </source>
</evidence>
<dbReference type="EMBL" id="CP066167">
    <property type="protein sequence ID" value="QQD19042.1"/>
    <property type="molecule type" value="Genomic_DNA"/>
</dbReference>
<keyword evidence="2" id="KW-0997">Cell inner membrane</keyword>
<keyword evidence="1" id="KW-1003">Cell membrane</keyword>
<dbReference type="KEGG" id="snan:I6N98_04070"/>
<dbReference type="NCBIfam" id="TIGR04409">
    <property type="entry name" value="LptC_YrbK"/>
    <property type="match status" value="1"/>
</dbReference>
<evidence type="ECO:0000256" key="4">
    <source>
        <dbReference type="ARBA" id="ARBA00022989"/>
    </source>
</evidence>
<dbReference type="InterPro" id="IPR052363">
    <property type="entry name" value="LPS_export_LptC"/>
</dbReference>
<keyword evidence="8" id="KW-1185">Reference proteome</keyword>
<evidence type="ECO:0000256" key="6">
    <source>
        <dbReference type="SAM" id="Phobius"/>
    </source>
</evidence>
<keyword evidence="4 6" id="KW-1133">Transmembrane helix</keyword>
<dbReference type="Proteomes" id="UP000596063">
    <property type="component" value="Chromosome"/>
</dbReference>
<dbReference type="RefSeq" id="WP_198570527.1">
    <property type="nucleotide sequence ID" value="NZ_CP066167.1"/>
</dbReference>
<dbReference type="Gene3D" id="2.60.450.10">
    <property type="entry name" value="Lipopolysaccharide (LPS) transport protein A like domain"/>
    <property type="match status" value="1"/>
</dbReference>
<evidence type="ECO:0000256" key="1">
    <source>
        <dbReference type="ARBA" id="ARBA00022475"/>
    </source>
</evidence>